<dbReference type="EMBL" id="JAMPLM010000060">
    <property type="protein sequence ID" value="MEP1062294.1"/>
    <property type="molecule type" value="Genomic_DNA"/>
</dbReference>
<evidence type="ECO:0008006" key="3">
    <source>
        <dbReference type="Google" id="ProtNLM"/>
    </source>
</evidence>
<reference evidence="1 2" key="1">
    <citation type="submission" date="2022-04" db="EMBL/GenBank/DDBJ databases">
        <title>Positive selection, recombination, and allopatry shape intraspecific diversity of widespread and dominant cyanobacteria.</title>
        <authorList>
            <person name="Wei J."/>
            <person name="Shu W."/>
            <person name="Hu C."/>
        </authorList>
    </citation>
    <scope>NUCLEOTIDE SEQUENCE [LARGE SCALE GENOMIC DNA]</scope>
    <source>
        <strain evidence="1 2">AS-A4</strain>
    </source>
</reference>
<accession>A0ABV0KVM8</accession>
<protein>
    <recommendedName>
        <fullName evidence="3">Ig-like domain-containing protein</fullName>
    </recommendedName>
</protein>
<proteinExistence type="predicted"/>
<dbReference type="Proteomes" id="UP001476950">
    <property type="component" value="Unassembled WGS sequence"/>
</dbReference>
<gene>
    <name evidence="1" type="ORF">NDI38_28380</name>
</gene>
<evidence type="ECO:0000313" key="1">
    <source>
        <dbReference type="EMBL" id="MEP1062294.1"/>
    </source>
</evidence>
<organism evidence="1 2">
    <name type="scientific">Stenomitos frigidus AS-A4</name>
    <dbReference type="NCBI Taxonomy" id="2933935"/>
    <lineage>
        <taxon>Bacteria</taxon>
        <taxon>Bacillati</taxon>
        <taxon>Cyanobacteriota</taxon>
        <taxon>Cyanophyceae</taxon>
        <taxon>Leptolyngbyales</taxon>
        <taxon>Leptolyngbyaceae</taxon>
        <taxon>Stenomitos</taxon>
    </lineage>
</organism>
<sequence>MLILRSTLNRVAVGPARVAARLALALILPLNYLSTLSMPARAQQTVPAAVAACAAQPEICGLVVVGFGVWYVYWRGRPPEYCTFATCEVLRQPLRIDDPDQPIESQIIDYVWGNNATEAEQNCKRLAAQAGLRYVKVRRTSQKGKRWECHVDNHPETTPHRGR</sequence>
<name>A0ABV0KVM8_9CYAN</name>
<keyword evidence="2" id="KW-1185">Reference proteome</keyword>
<dbReference type="RefSeq" id="WP_190455611.1">
    <property type="nucleotide sequence ID" value="NZ_JAMPLM010000060.1"/>
</dbReference>
<comment type="caution">
    <text evidence="1">The sequence shown here is derived from an EMBL/GenBank/DDBJ whole genome shotgun (WGS) entry which is preliminary data.</text>
</comment>
<evidence type="ECO:0000313" key="2">
    <source>
        <dbReference type="Proteomes" id="UP001476950"/>
    </source>
</evidence>